<dbReference type="KEGG" id="pcor:KS4_00580"/>
<keyword evidence="7" id="KW-0406">Ion transport</keyword>
<proteinExistence type="predicted"/>
<dbReference type="Pfam" id="PF01554">
    <property type="entry name" value="MatE"/>
    <property type="match status" value="2"/>
</dbReference>
<evidence type="ECO:0000256" key="3">
    <source>
        <dbReference type="ARBA" id="ARBA00022449"/>
    </source>
</evidence>
<dbReference type="InterPro" id="IPR048279">
    <property type="entry name" value="MdtK-like"/>
</dbReference>
<feature type="transmembrane region" description="Helical" evidence="10">
    <location>
        <begin position="208"/>
        <end position="230"/>
    </location>
</feature>
<dbReference type="AlphaFoldDB" id="A0A517YP88"/>
<dbReference type="Proteomes" id="UP000317369">
    <property type="component" value="Chromosome"/>
</dbReference>
<evidence type="ECO:0000256" key="7">
    <source>
        <dbReference type="ARBA" id="ARBA00023065"/>
    </source>
</evidence>
<accession>A0A517YP88</accession>
<dbReference type="GO" id="GO:0005886">
    <property type="term" value="C:plasma membrane"/>
    <property type="evidence" value="ECO:0007669"/>
    <property type="project" value="UniProtKB-SubCell"/>
</dbReference>
<keyword evidence="2" id="KW-0813">Transport</keyword>
<dbReference type="PANTHER" id="PTHR43298">
    <property type="entry name" value="MULTIDRUG RESISTANCE PROTEIN NORM-RELATED"/>
    <property type="match status" value="1"/>
</dbReference>
<evidence type="ECO:0000256" key="4">
    <source>
        <dbReference type="ARBA" id="ARBA00022475"/>
    </source>
</evidence>
<dbReference type="CDD" id="cd13133">
    <property type="entry name" value="MATE_like_7"/>
    <property type="match status" value="1"/>
</dbReference>
<evidence type="ECO:0000256" key="8">
    <source>
        <dbReference type="ARBA" id="ARBA00023136"/>
    </source>
</evidence>
<dbReference type="GO" id="GO:0006811">
    <property type="term" value="P:monoatomic ion transport"/>
    <property type="evidence" value="ECO:0007669"/>
    <property type="project" value="UniProtKB-KW"/>
</dbReference>
<feature type="transmembrane region" description="Helical" evidence="10">
    <location>
        <begin position="103"/>
        <end position="125"/>
    </location>
</feature>
<evidence type="ECO:0000256" key="1">
    <source>
        <dbReference type="ARBA" id="ARBA00004651"/>
    </source>
</evidence>
<feature type="transmembrane region" description="Helical" evidence="10">
    <location>
        <begin position="401"/>
        <end position="426"/>
    </location>
</feature>
<feature type="transmembrane region" description="Helical" evidence="10">
    <location>
        <begin position="21"/>
        <end position="40"/>
    </location>
</feature>
<dbReference type="RefSeq" id="WP_234698892.1">
    <property type="nucleotide sequence ID" value="NZ_CP036425.1"/>
</dbReference>
<dbReference type="InterPro" id="IPR002528">
    <property type="entry name" value="MATE_fam"/>
</dbReference>
<feature type="transmembrane region" description="Helical" evidence="10">
    <location>
        <begin position="366"/>
        <end position="389"/>
    </location>
</feature>
<evidence type="ECO:0000313" key="12">
    <source>
        <dbReference type="Proteomes" id="UP000317369"/>
    </source>
</evidence>
<sequence length="466" mass="50723">MADQNHKATTGDQIELMDPTGFIVPARLIILGLPIIASMISRTIMGFVDFIMVSQLGTDAQAAIIPAGILLFCVLAFGMGLLSVVNTFVAQNYGRGEKASCSAYTWQGVYISIVIGFFVLPGWYLANPFFAWVGHEFEVAKMEAIYVQIGVLGVAPTLICVAVSNFFNGIHKPVIGFWAAVIGNIINVIANYALIFGKFGLPTMGIAGAAWGTFGAAIIQMLILLGWFLLPRFQREYATAVESRINLARLYDIIRIGFPAGVQFMMDVLSFTVFTLFLIGRFGTEQLAANNLTFKCLEISFMPVVGMGVALTAAIGKSIGEGRLRLARIQARWVCGMSVAYMGCIAASLILFNHQFAGLLSDDPEVILWASRMLIICAVFQVFDAVGITYSSALRGAGDTFVPAIMMVTNAFIVFMGGGFIMVYYFPQLQSMGPWYAATAYICILGIAYSIRFAFGAWERITITSR</sequence>
<organism evidence="11 12">
    <name type="scientific">Poriferisphaera corsica</name>
    <dbReference type="NCBI Taxonomy" id="2528020"/>
    <lineage>
        <taxon>Bacteria</taxon>
        <taxon>Pseudomonadati</taxon>
        <taxon>Planctomycetota</taxon>
        <taxon>Phycisphaerae</taxon>
        <taxon>Phycisphaerales</taxon>
        <taxon>Phycisphaeraceae</taxon>
        <taxon>Poriferisphaera</taxon>
    </lineage>
</organism>
<keyword evidence="4" id="KW-1003">Cell membrane</keyword>
<keyword evidence="12" id="KW-1185">Reference proteome</keyword>
<feature type="transmembrane region" description="Helical" evidence="10">
    <location>
        <begin position="60"/>
        <end position="82"/>
    </location>
</feature>
<keyword evidence="3" id="KW-0050">Antiport</keyword>
<feature type="transmembrane region" description="Helical" evidence="10">
    <location>
        <begin position="299"/>
        <end position="319"/>
    </location>
</feature>
<keyword evidence="6 10" id="KW-1133">Transmembrane helix</keyword>
<evidence type="ECO:0000256" key="6">
    <source>
        <dbReference type="ARBA" id="ARBA00022989"/>
    </source>
</evidence>
<dbReference type="InterPro" id="IPR050222">
    <property type="entry name" value="MATE_MdtK"/>
</dbReference>
<dbReference type="PIRSF" id="PIRSF006603">
    <property type="entry name" value="DinF"/>
    <property type="match status" value="1"/>
</dbReference>
<dbReference type="NCBIfam" id="TIGR00797">
    <property type="entry name" value="matE"/>
    <property type="match status" value="1"/>
</dbReference>
<dbReference type="EMBL" id="CP036425">
    <property type="protein sequence ID" value="QDU32030.1"/>
    <property type="molecule type" value="Genomic_DNA"/>
</dbReference>
<gene>
    <name evidence="11" type="primary">mdtK</name>
    <name evidence="11" type="ORF">KS4_00580</name>
</gene>
<evidence type="ECO:0000256" key="2">
    <source>
        <dbReference type="ARBA" id="ARBA00022448"/>
    </source>
</evidence>
<keyword evidence="5 10" id="KW-0812">Transmembrane</keyword>
<evidence type="ECO:0000256" key="9">
    <source>
        <dbReference type="ARBA" id="ARBA00031636"/>
    </source>
</evidence>
<feature type="transmembrane region" description="Helical" evidence="10">
    <location>
        <begin position="331"/>
        <end position="354"/>
    </location>
</feature>
<comment type="subcellular location">
    <subcellularLocation>
        <location evidence="1">Cell membrane</location>
        <topology evidence="1">Multi-pass membrane protein</topology>
    </subcellularLocation>
</comment>
<dbReference type="PANTHER" id="PTHR43298:SF2">
    <property type="entry name" value="FMN_FAD EXPORTER YEEO-RELATED"/>
    <property type="match status" value="1"/>
</dbReference>
<feature type="transmembrane region" description="Helical" evidence="10">
    <location>
        <begin position="174"/>
        <end position="196"/>
    </location>
</feature>
<feature type="transmembrane region" description="Helical" evidence="10">
    <location>
        <begin position="438"/>
        <end position="458"/>
    </location>
</feature>
<reference evidence="11 12" key="1">
    <citation type="submission" date="2019-02" db="EMBL/GenBank/DDBJ databases">
        <title>Deep-cultivation of Planctomycetes and their phenomic and genomic characterization uncovers novel biology.</title>
        <authorList>
            <person name="Wiegand S."/>
            <person name="Jogler M."/>
            <person name="Boedeker C."/>
            <person name="Pinto D."/>
            <person name="Vollmers J."/>
            <person name="Rivas-Marin E."/>
            <person name="Kohn T."/>
            <person name="Peeters S.H."/>
            <person name="Heuer A."/>
            <person name="Rast P."/>
            <person name="Oberbeckmann S."/>
            <person name="Bunk B."/>
            <person name="Jeske O."/>
            <person name="Meyerdierks A."/>
            <person name="Storesund J.E."/>
            <person name="Kallscheuer N."/>
            <person name="Luecker S."/>
            <person name="Lage O.M."/>
            <person name="Pohl T."/>
            <person name="Merkel B.J."/>
            <person name="Hornburger P."/>
            <person name="Mueller R.-W."/>
            <person name="Bruemmer F."/>
            <person name="Labrenz M."/>
            <person name="Spormann A.M."/>
            <person name="Op den Camp H."/>
            <person name="Overmann J."/>
            <person name="Amann R."/>
            <person name="Jetten M.S.M."/>
            <person name="Mascher T."/>
            <person name="Medema M.H."/>
            <person name="Devos D.P."/>
            <person name="Kaster A.-K."/>
            <person name="Ovreas L."/>
            <person name="Rohde M."/>
            <person name="Galperin M.Y."/>
            <person name="Jogler C."/>
        </authorList>
    </citation>
    <scope>NUCLEOTIDE SEQUENCE [LARGE SCALE GENOMIC DNA]</scope>
    <source>
        <strain evidence="11 12">KS4</strain>
    </source>
</reference>
<dbReference type="GO" id="GO:0015297">
    <property type="term" value="F:antiporter activity"/>
    <property type="evidence" value="ECO:0007669"/>
    <property type="project" value="UniProtKB-KW"/>
</dbReference>
<feature type="transmembrane region" description="Helical" evidence="10">
    <location>
        <begin position="253"/>
        <end position="279"/>
    </location>
</feature>
<dbReference type="GO" id="GO:0042910">
    <property type="term" value="F:xenobiotic transmembrane transporter activity"/>
    <property type="evidence" value="ECO:0007669"/>
    <property type="project" value="InterPro"/>
</dbReference>
<evidence type="ECO:0000313" key="11">
    <source>
        <dbReference type="EMBL" id="QDU32030.1"/>
    </source>
</evidence>
<evidence type="ECO:0000256" key="10">
    <source>
        <dbReference type="SAM" id="Phobius"/>
    </source>
</evidence>
<name>A0A517YP88_9BACT</name>
<keyword evidence="8 10" id="KW-0472">Membrane</keyword>
<protein>
    <recommendedName>
        <fullName evidence="9">Multidrug-efflux transporter</fullName>
    </recommendedName>
</protein>
<evidence type="ECO:0000256" key="5">
    <source>
        <dbReference type="ARBA" id="ARBA00022692"/>
    </source>
</evidence>
<feature type="transmembrane region" description="Helical" evidence="10">
    <location>
        <begin position="145"/>
        <end position="167"/>
    </location>
</feature>